<dbReference type="InterPro" id="IPR003018">
    <property type="entry name" value="GAF"/>
</dbReference>
<keyword evidence="5" id="KW-0547">Nucleotide-binding</keyword>
<dbReference type="InterPro" id="IPR011495">
    <property type="entry name" value="Sig_transdc_His_kin_sub2_dim/P"/>
</dbReference>
<evidence type="ECO:0000256" key="4">
    <source>
        <dbReference type="ARBA" id="ARBA00022679"/>
    </source>
</evidence>
<evidence type="ECO:0000313" key="10">
    <source>
        <dbReference type="EMBL" id="GAA3717243.1"/>
    </source>
</evidence>
<dbReference type="EC" id="2.7.13.3" evidence="2"/>
<proteinExistence type="predicted"/>
<feature type="domain" description="GAF" evidence="9">
    <location>
        <begin position="43"/>
        <end position="188"/>
    </location>
</feature>
<gene>
    <name evidence="10" type="ORF">GCM10022268_27010</name>
</gene>
<evidence type="ECO:0000256" key="3">
    <source>
        <dbReference type="ARBA" id="ARBA00022553"/>
    </source>
</evidence>
<dbReference type="RefSeq" id="WP_344693930.1">
    <property type="nucleotide sequence ID" value="NZ_BAABBF010000006.1"/>
</dbReference>
<keyword evidence="6" id="KW-0418">Kinase</keyword>
<evidence type="ECO:0000256" key="8">
    <source>
        <dbReference type="SAM" id="Coils"/>
    </source>
</evidence>
<keyword evidence="11" id="KW-1185">Reference proteome</keyword>
<comment type="caution">
    <text evidence="10">The sequence shown here is derived from an EMBL/GenBank/DDBJ whole genome shotgun (WGS) entry which is preliminary data.</text>
</comment>
<dbReference type="SMART" id="SM00065">
    <property type="entry name" value="GAF"/>
    <property type="match status" value="1"/>
</dbReference>
<dbReference type="EMBL" id="BAABBF010000006">
    <property type="protein sequence ID" value="GAA3717243.1"/>
    <property type="molecule type" value="Genomic_DNA"/>
</dbReference>
<organism evidence="10 11">
    <name type="scientific">Sphingomonas cynarae</name>
    <dbReference type="NCBI Taxonomy" id="930197"/>
    <lineage>
        <taxon>Bacteria</taxon>
        <taxon>Pseudomonadati</taxon>
        <taxon>Pseudomonadota</taxon>
        <taxon>Alphaproteobacteria</taxon>
        <taxon>Sphingomonadales</taxon>
        <taxon>Sphingomonadaceae</taxon>
        <taxon>Sphingomonas</taxon>
    </lineage>
</organism>
<dbReference type="SUPFAM" id="SSF55781">
    <property type="entry name" value="GAF domain-like"/>
    <property type="match status" value="1"/>
</dbReference>
<dbReference type="PANTHER" id="PTHR41523:SF8">
    <property type="entry name" value="ETHYLENE RESPONSE SENSOR PROTEIN"/>
    <property type="match status" value="1"/>
</dbReference>
<sequence>MLEREPGGIIAIHDDPPVLHDGLPRRYLAIIAEAAERLLAADDPAAMVDELFATICDELKLDVFFNYRLDGDRLVLEAHGGVSPHHAAGAAVVELGQPICGVAARDRCKLHVTAIQSSPDPALDFAKDVGLDAFACTPLIYGGRLLGTLAFARRWAGRFKTDELSLIHIVCSYVAIAKHRLRVEADMRNALERQERLLHELNHRVRNALQLAISIVGMEFGVPDVDTPLAAKRRAVARLEAMATAHRPLYATDRLGQVDVEALVRGVAEQTVGHDVAVLVDGIHSLSVERGVALALAIHAVLLGNGDLEMIRVGLRTMDGVTRLAVGFSAPSLAGDDRSEMEVPRSIGLLLRQLHAAIDRDRSGVTIHFINET</sequence>
<comment type="catalytic activity">
    <reaction evidence="1">
        <text>ATP + protein L-histidine = ADP + protein N-phospho-L-histidine.</text>
        <dbReference type="EC" id="2.7.13.3"/>
    </reaction>
</comment>
<accession>A0ABP7EEH8</accession>
<dbReference type="PANTHER" id="PTHR41523">
    <property type="entry name" value="TWO-COMPONENT SYSTEM SENSOR PROTEIN"/>
    <property type="match status" value="1"/>
</dbReference>
<dbReference type="Pfam" id="PF13185">
    <property type="entry name" value="GAF_2"/>
    <property type="match status" value="1"/>
</dbReference>
<evidence type="ECO:0000256" key="7">
    <source>
        <dbReference type="ARBA" id="ARBA00022840"/>
    </source>
</evidence>
<keyword evidence="3" id="KW-0597">Phosphoprotein</keyword>
<evidence type="ECO:0000256" key="5">
    <source>
        <dbReference type="ARBA" id="ARBA00022741"/>
    </source>
</evidence>
<dbReference type="Gene3D" id="3.30.450.40">
    <property type="match status" value="1"/>
</dbReference>
<dbReference type="InterPro" id="IPR029016">
    <property type="entry name" value="GAF-like_dom_sf"/>
</dbReference>
<evidence type="ECO:0000256" key="6">
    <source>
        <dbReference type="ARBA" id="ARBA00022777"/>
    </source>
</evidence>
<reference evidence="11" key="1">
    <citation type="journal article" date="2019" name="Int. J. Syst. Evol. Microbiol.">
        <title>The Global Catalogue of Microorganisms (GCM) 10K type strain sequencing project: providing services to taxonomists for standard genome sequencing and annotation.</title>
        <authorList>
            <consortium name="The Broad Institute Genomics Platform"/>
            <consortium name="The Broad Institute Genome Sequencing Center for Infectious Disease"/>
            <person name="Wu L."/>
            <person name="Ma J."/>
        </authorList>
    </citation>
    <scope>NUCLEOTIDE SEQUENCE [LARGE SCALE GENOMIC DNA]</scope>
    <source>
        <strain evidence="11">JCM 17498</strain>
    </source>
</reference>
<keyword evidence="8" id="KW-0175">Coiled coil</keyword>
<keyword evidence="7" id="KW-0067">ATP-binding</keyword>
<protein>
    <recommendedName>
        <fullName evidence="2">histidine kinase</fullName>
        <ecNumber evidence="2">2.7.13.3</ecNumber>
    </recommendedName>
</protein>
<feature type="coiled-coil region" evidence="8">
    <location>
        <begin position="184"/>
        <end position="211"/>
    </location>
</feature>
<dbReference type="Proteomes" id="UP001500523">
    <property type="component" value="Unassembled WGS sequence"/>
</dbReference>
<dbReference type="Pfam" id="PF07568">
    <property type="entry name" value="HisKA_2"/>
    <property type="match status" value="1"/>
</dbReference>
<name>A0ABP7EEH8_9SPHN</name>
<evidence type="ECO:0000256" key="1">
    <source>
        <dbReference type="ARBA" id="ARBA00000085"/>
    </source>
</evidence>
<keyword evidence="4" id="KW-0808">Transferase</keyword>
<evidence type="ECO:0000256" key="2">
    <source>
        <dbReference type="ARBA" id="ARBA00012438"/>
    </source>
</evidence>
<evidence type="ECO:0000259" key="9">
    <source>
        <dbReference type="SMART" id="SM00065"/>
    </source>
</evidence>
<evidence type="ECO:0000313" key="11">
    <source>
        <dbReference type="Proteomes" id="UP001500523"/>
    </source>
</evidence>